<name>A0ABS8ZJ11_9PSEU</name>
<proteinExistence type="predicted"/>
<protein>
    <submittedName>
        <fullName evidence="2">Uncharacterized protein</fullName>
    </submittedName>
</protein>
<evidence type="ECO:0000313" key="3">
    <source>
        <dbReference type="Proteomes" id="UP001521150"/>
    </source>
</evidence>
<gene>
    <name evidence="2" type="ORF">LWC34_29535</name>
</gene>
<dbReference type="EMBL" id="JAJVCN010000002">
    <property type="protein sequence ID" value="MCE7006940.1"/>
    <property type="molecule type" value="Genomic_DNA"/>
</dbReference>
<reference evidence="2 3" key="1">
    <citation type="submission" date="2021-12" db="EMBL/GenBank/DDBJ databases">
        <title>Genome sequence of Kibdelosporangium philippinense ATCC 49844.</title>
        <authorList>
            <person name="Fedorov E.A."/>
            <person name="Omeragic M."/>
            <person name="Shalygina K.F."/>
            <person name="Maclea K.S."/>
        </authorList>
    </citation>
    <scope>NUCLEOTIDE SEQUENCE [LARGE SCALE GENOMIC DNA]</scope>
    <source>
        <strain evidence="2 3">ATCC 49844</strain>
    </source>
</reference>
<feature type="region of interest" description="Disordered" evidence="1">
    <location>
        <begin position="87"/>
        <end position="115"/>
    </location>
</feature>
<dbReference type="RefSeq" id="WP_233728353.1">
    <property type="nucleotide sequence ID" value="NZ_JAJVCN010000002.1"/>
</dbReference>
<accession>A0ABS8ZJ11</accession>
<sequence>MDEILAGTMRDAVYGRLDYLDQLVADGDEPSRAALANTEISRLTTGWRDLLAAHHPDEHGRCPQCSGWRRPRRHPCSVWTTAHRHLIADDGPRGATSGRHAAATGQPTGAVPRVS</sequence>
<evidence type="ECO:0000313" key="2">
    <source>
        <dbReference type="EMBL" id="MCE7006940.1"/>
    </source>
</evidence>
<evidence type="ECO:0000256" key="1">
    <source>
        <dbReference type="SAM" id="MobiDB-lite"/>
    </source>
</evidence>
<comment type="caution">
    <text evidence="2">The sequence shown here is derived from an EMBL/GenBank/DDBJ whole genome shotgun (WGS) entry which is preliminary data.</text>
</comment>
<dbReference type="Proteomes" id="UP001521150">
    <property type="component" value="Unassembled WGS sequence"/>
</dbReference>
<keyword evidence="3" id="KW-1185">Reference proteome</keyword>
<organism evidence="2 3">
    <name type="scientific">Kibdelosporangium philippinense</name>
    <dbReference type="NCBI Taxonomy" id="211113"/>
    <lineage>
        <taxon>Bacteria</taxon>
        <taxon>Bacillati</taxon>
        <taxon>Actinomycetota</taxon>
        <taxon>Actinomycetes</taxon>
        <taxon>Pseudonocardiales</taxon>
        <taxon>Pseudonocardiaceae</taxon>
        <taxon>Kibdelosporangium</taxon>
    </lineage>
</organism>